<evidence type="ECO:0000313" key="3">
    <source>
        <dbReference type="Proteomes" id="UP000221250"/>
    </source>
</evidence>
<accession>A0A1S6L3H3</accession>
<reference evidence="2 3" key="1">
    <citation type="submission" date="2017-01" db="EMBL/GenBank/DDBJ databases">
        <authorList>
            <person name="Mah S.A."/>
            <person name="Swanson W.J."/>
            <person name="Moy G.W."/>
            <person name="Vacquier V.D."/>
        </authorList>
    </citation>
    <scope>NUCLEOTIDE SEQUENCE [LARGE SCALE GENOMIC DNA]</scope>
</reference>
<keyword evidence="3" id="KW-1185">Reference proteome</keyword>
<evidence type="ECO:0000313" key="2">
    <source>
        <dbReference type="EMBL" id="AQT28727.1"/>
    </source>
</evidence>
<dbReference type="EMBL" id="KY448244">
    <property type="protein sequence ID" value="AQT28727.1"/>
    <property type="molecule type" value="Genomic_DNA"/>
</dbReference>
<evidence type="ECO:0000256" key="1">
    <source>
        <dbReference type="SAM" id="MobiDB-lite"/>
    </source>
</evidence>
<dbReference type="Proteomes" id="UP000221250">
    <property type="component" value="Segment"/>
</dbReference>
<protein>
    <submittedName>
        <fullName evidence="2">Uncharacterized protein</fullName>
    </submittedName>
</protein>
<name>A0A1S6L3H3_9CAUD</name>
<feature type="compositionally biased region" description="Basic and acidic residues" evidence="1">
    <location>
        <begin position="199"/>
        <end position="219"/>
    </location>
</feature>
<feature type="region of interest" description="Disordered" evidence="1">
    <location>
        <begin position="193"/>
        <end position="219"/>
    </location>
</feature>
<organism evidence="2 3">
    <name type="scientific">Erwinia phage vB_EamM_Yoloswag</name>
    <dbReference type="NCBI Taxonomy" id="1958956"/>
    <lineage>
        <taxon>Viruses</taxon>
        <taxon>Duplodnaviria</taxon>
        <taxon>Heunggongvirae</taxon>
        <taxon>Uroviricota</taxon>
        <taxon>Caudoviricetes</taxon>
        <taxon>Yoloswagvirus</taxon>
        <taxon>Yoloswagvirus yoloswag</taxon>
    </lineage>
</organism>
<sequence length="219" mass="25640">MKTTSNEHVLTVRSTDLSKPHMIRMLQCDIERVDCIRFVLFQQDKQPELWLAVSADCTVETLGPSNYRNADLTIRVIEWQQLYEPLPKLLLDMEHDGERAYRTQRIADYALKTHLSHDRIEWHENTRPEILIERLSEFTTDLLLAEVLRRSSQACDKEDDEAYANCDDCGEPLKEDEVFGDQCDLCESCVSNRDEDDAERAQYDAHQERIKRGGYERDE</sequence>
<proteinExistence type="predicted"/>
<gene>
    <name evidence="2" type="ORF">YOLOSWAG_253</name>
</gene>